<reference evidence="1 2" key="1">
    <citation type="submission" date="2017-04" db="EMBL/GenBank/DDBJ databases">
        <title>Novel microbial lineages endemic to geothermal iron-oxide mats fill important gaps in the evolutionary history of Archaea.</title>
        <authorList>
            <person name="Jay Z.J."/>
            <person name="Beam J.P."/>
            <person name="Dlakic M."/>
            <person name="Rusch D.B."/>
            <person name="Kozubal M.A."/>
            <person name="Inskeep W.P."/>
        </authorList>
    </citation>
    <scope>NUCLEOTIDE SEQUENCE [LARGE SCALE GENOMIC DNA]</scope>
    <source>
        <strain evidence="1">OSP_D</strain>
    </source>
</reference>
<proteinExistence type="predicted"/>
<evidence type="ECO:0000313" key="2">
    <source>
        <dbReference type="Proteomes" id="UP000240880"/>
    </source>
</evidence>
<dbReference type="AlphaFoldDB" id="A0A2R6A9C9"/>
<protein>
    <recommendedName>
        <fullName evidence="3">XACb0070 ribbon-helix-helix domain-containing protein</fullName>
    </recommendedName>
</protein>
<evidence type="ECO:0000313" key="1">
    <source>
        <dbReference type="EMBL" id="PSN83022.1"/>
    </source>
</evidence>
<comment type="caution">
    <text evidence="1">The sequence shown here is derived from an EMBL/GenBank/DDBJ whole genome shotgun (WGS) entry which is preliminary data.</text>
</comment>
<evidence type="ECO:0008006" key="3">
    <source>
        <dbReference type="Google" id="ProtNLM"/>
    </source>
</evidence>
<name>A0A2R6A9C9_9ARCH</name>
<sequence>MMGQLNLKIDDELEREFRKVAAERFEAKKGFLKKAVEEALWEWVKKNKREGDYAERLHTHERNH</sequence>
<accession>A0A2R6A9C9</accession>
<dbReference type="Proteomes" id="UP000240880">
    <property type="component" value="Unassembled WGS sequence"/>
</dbReference>
<dbReference type="EMBL" id="NEXC01000040">
    <property type="protein sequence ID" value="PSN83022.1"/>
    <property type="molecule type" value="Genomic_DNA"/>
</dbReference>
<organism evidence="1 2">
    <name type="scientific">Candidatus Marsarchaeota G1 archaeon OSP_D</name>
    <dbReference type="NCBI Taxonomy" id="1978155"/>
    <lineage>
        <taxon>Archaea</taxon>
        <taxon>Candidatus Marsarchaeota</taxon>
        <taxon>Candidatus Marsarchaeota group 1</taxon>
    </lineage>
</organism>
<gene>
    <name evidence="1" type="ORF">B9Q01_06150</name>
</gene>